<dbReference type="GO" id="GO:0005524">
    <property type="term" value="F:ATP binding"/>
    <property type="evidence" value="ECO:0007669"/>
    <property type="project" value="UniProtKB-KW"/>
</dbReference>
<evidence type="ECO:0000256" key="1">
    <source>
        <dbReference type="ARBA" id="ARBA00005417"/>
    </source>
</evidence>
<dbReference type="GO" id="GO:0005886">
    <property type="term" value="C:plasma membrane"/>
    <property type="evidence" value="ECO:0007669"/>
    <property type="project" value="TreeGrafter"/>
</dbReference>
<name>A0A2A2IKH5_9BACI</name>
<comment type="caution">
    <text evidence="6">The sequence shown here is derived from an EMBL/GenBank/DDBJ whole genome shotgun (WGS) entry which is preliminary data.</text>
</comment>
<dbReference type="RefSeq" id="WP_095653972.1">
    <property type="nucleotide sequence ID" value="NZ_NPOA01000001.1"/>
</dbReference>
<evidence type="ECO:0000313" key="6">
    <source>
        <dbReference type="EMBL" id="PAV31603.1"/>
    </source>
</evidence>
<dbReference type="PROSITE" id="PS00211">
    <property type="entry name" value="ABC_TRANSPORTER_1"/>
    <property type="match status" value="1"/>
</dbReference>
<dbReference type="Pfam" id="PF00005">
    <property type="entry name" value="ABC_tran"/>
    <property type="match status" value="1"/>
</dbReference>
<dbReference type="AlphaFoldDB" id="A0A2A2IKH5"/>
<dbReference type="OrthoDB" id="9791546at2"/>
<keyword evidence="3" id="KW-0547">Nucleotide-binding</keyword>
<reference evidence="6 7" key="1">
    <citation type="submission" date="2017-08" db="EMBL/GenBank/DDBJ databases">
        <title>Virgibacillus indicus sp. nov. and Virgibacillus profoundi sp. nov, two moderately halophilic bacteria isolated from marine sediment by using the Microfluidic Streak Plate.</title>
        <authorList>
            <person name="Xu B."/>
            <person name="Hu B."/>
            <person name="Wang J."/>
            <person name="Zhu Y."/>
            <person name="Huang L."/>
            <person name="Du W."/>
            <person name="Huang Y."/>
        </authorList>
    </citation>
    <scope>NUCLEOTIDE SEQUENCE [LARGE SCALE GENOMIC DNA]</scope>
    <source>
        <strain evidence="6 7">IO3-P3-H5</strain>
    </source>
</reference>
<proteinExistence type="inferred from homology"/>
<keyword evidence="4 6" id="KW-0067">ATP-binding</keyword>
<keyword evidence="2" id="KW-0813">Transport</keyword>
<accession>A0A2A2IKH5</accession>
<dbReference type="InterPro" id="IPR003439">
    <property type="entry name" value="ABC_transporter-like_ATP-bd"/>
</dbReference>
<dbReference type="InterPro" id="IPR003593">
    <property type="entry name" value="AAA+_ATPase"/>
</dbReference>
<dbReference type="PROSITE" id="PS50893">
    <property type="entry name" value="ABC_TRANSPORTER_2"/>
    <property type="match status" value="1"/>
</dbReference>
<dbReference type="SUPFAM" id="SSF52540">
    <property type="entry name" value="P-loop containing nucleoside triphosphate hydrolases"/>
    <property type="match status" value="1"/>
</dbReference>
<dbReference type="GO" id="GO:0016887">
    <property type="term" value="F:ATP hydrolysis activity"/>
    <property type="evidence" value="ECO:0007669"/>
    <property type="project" value="InterPro"/>
</dbReference>
<sequence>MIQTIGLKKVFNTGGEKTSVLKGIDFSVQKGEFVAIMGPSGSGKSTLLQLLGGLDVPTEGAIKLDGVELQKKTEKQRTIIRRRKIGFVFQSYQLLPTLSVYENIAFPLHADGRKVDSVAIHELLNAVDLKGYDKRFPYELSGGQQQRVAIARALIHQPDILLADEPTGNLDRERSSDILDLLSAFHQDRGQTIVMVTHDLFAAGYADRIVLFKDGLIETEVQREDDDYAEFLSRFMA</sequence>
<dbReference type="EMBL" id="NPOA01000001">
    <property type="protein sequence ID" value="PAV31603.1"/>
    <property type="molecule type" value="Genomic_DNA"/>
</dbReference>
<dbReference type="InterPro" id="IPR017871">
    <property type="entry name" value="ABC_transporter-like_CS"/>
</dbReference>
<dbReference type="GO" id="GO:0098796">
    <property type="term" value="C:membrane protein complex"/>
    <property type="evidence" value="ECO:0007669"/>
    <property type="project" value="UniProtKB-ARBA"/>
</dbReference>
<dbReference type="PANTHER" id="PTHR24220">
    <property type="entry name" value="IMPORT ATP-BINDING PROTEIN"/>
    <property type="match status" value="1"/>
</dbReference>
<dbReference type="GO" id="GO:0022857">
    <property type="term" value="F:transmembrane transporter activity"/>
    <property type="evidence" value="ECO:0007669"/>
    <property type="project" value="TreeGrafter"/>
</dbReference>
<evidence type="ECO:0000313" key="7">
    <source>
        <dbReference type="Proteomes" id="UP000218887"/>
    </source>
</evidence>
<evidence type="ECO:0000256" key="2">
    <source>
        <dbReference type="ARBA" id="ARBA00022448"/>
    </source>
</evidence>
<dbReference type="InterPro" id="IPR017911">
    <property type="entry name" value="MacB-like_ATP-bd"/>
</dbReference>
<dbReference type="InterPro" id="IPR015854">
    <property type="entry name" value="ABC_transpr_LolD-like"/>
</dbReference>
<feature type="domain" description="ABC transporter" evidence="5">
    <location>
        <begin position="5"/>
        <end position="236"/>
    </location>
</feature>
<keyword evidence="7" id="KW-1185">Reference proteome</keyword>
<organism evidence="6 7">
    <name type="scientific">Virgibacillus profundi</name>
    <dbReference type="NCBI Taxonomy" id="2024555"/>
    <lineage>
        <taxon>Bacteria</taxon>
        <taxon>Bacillati</taxon>
        <taxon>Bacillota</taxon>
        <taxon>Bacilli</taxon>
        <taxon>Bacillales</taxon>
        <taxon>Bacillaceae</taxon>
        <taxon>Virgibacillus</taxon>
    </lineage>
</organism>
<dbReference type="SMART" id="SM00382">
    <property type="entry name" value="AAA"/>
    <property type="match status" value="1"/>
</dbReference>
<evidence type="ECO:0000259" key="5">
    <source>
        <dbReference type="PROSITE" id="PS50893"/>
    </source>
</evidence>
<evidence type="ECO:0000256" key="4">
    <source>
        <dbReference type="ARBA" id="ARBA00022840"/>
    </source>
</evidence>
<comment type="similarity">
    <text evidence="1">Belongs to the ABC transporter superfamily.</text>
</comment>
<dbReference type="InterPro" id="IPR027417">
    <property type="entry name" value="P-loop_NTPase"/>
</dbReference>
<evidence type="ECO:0000256" key="3">
    <source>
        <dbReference type="ARBA" id="ARBA00022741"/>
    </source>
</evidence>
<dbReference type="Proteomes" id="UP000218887">
    <property type="component" value="Unassembled WGS sequence"/>
</dbReference>
<protein>
    <submittedName>
        <fullName evidence="6">ABC transporter ATP-binding protein</fullName>
    </submittedName>
</protein>
<dbReference type="CDD" id="cd03255">
    <property type="entry name" value="ABC_MJ0796_LolCDE_FtsE"/>
    <property type="match status" value="1"/>
</dbReference>
<gene>
    <name evidence="6" type="ORF">CIL05_02790</name>
</gene>
<dbReference type="FunFam" id="3.40.50.300:FF:000032">
    <property type="entry name" value="Export ABC transporter ATP-binding protein"/>
    <property type="match status" value="1"/>
</dbReference>
<dbReference type="Gene3D" id="3.40.50.300">
    <property type="entry name" value="P-loop containing nucleotide triphosphate hydrolases"/>
    <property type="match status" value="1"/>
</dbReference>